<accession>A0A179D353</accession>
<dbReference type="InterPro" id="IPR050297">
    <property type="entry name" value="LipidA_mod_glycosyltrf_83"/>
</dbReference>
<keyword evidence="6 8" id="KW-1133">Transmembrane helix</keyword>
<dbReference type="GO" id="GO:0010041">
    <property type="term" value="P:response to iron(III) ion"/>
    <property type="evidence" value="ECO:0007669"/>
    <property type="project" value="TreeGrafter"/>
</dbReference>
<evidence type="ECO:0000256" key="6">
    <source>
        <dbReference type="ARBA" id="ARBA00022989"/>
    </source>
</evidence>
<evidence type="ECO:0000256" key="2">
    <source>
        <dbReference type="ARBA" id="ARBA00022475"/>
    </source>
</evidence>
<keyword evidence="7 8" id="KW-0472">Membrane</keyword>
<reference evidence="10 11" key="1">
    <citation type="submission" date="2016-04" db="EMBL/GenBank/DDBJ databases">
        <title>Genome analysis of Thermosulfurimonas dismutans, the first thermophilic sulfur-disproportionating bacterium of the phylum Thermodesulfobacteria.</title>
        <authorList>
            <person name="Mardanov A.V."/>
            <person name="Beletsky A.V."/>
            <person name="Kadnikov V.V."/>
            <person name="Slobodkin A.I."/>
            <person name="Ravin N.V."/>
        </authorList>
    </citation>
    <scope>NUCLEOTIDE SEQUENCE [LARGE SCALE GENOMIC DNA]</scope>
    <source>
        <strain evidence="10 11">S95</strain>
    </source>
</reference>
<gene>
    <name evidence="10" type="ORF">TDIS_1775</name>
</gene>
<dbReference type="PANTHER" id="PTHR33908:SF3">
    <property type="entry name" value="UNDECAPRENYL PHOSPHATE-ALPHA-4-AMINO-4-DEOXY-L-ARABINOSE ARABINOSYL TRANSFERASE"/>
    <property type="match status" value="1"/>
</dbReference>
<keyword evidence="11" id="KW-1185">Reference proteome</keyword>
<keyword evidence="5 8" id="KW-0812">Transmembrane</keyword>
<feature type="transmembrane region" description="Helical" evidence="8">
    <location>
        <begin position="305"/>
        <end position="323"/>
    </location>
</feature>
<evidence type="ECO:0000256" key="7">
    <source>
        <dbReference type="ARBA" id="ARBA00023136"/>
    </source>
</evidence>
<evidence type="ECO:0000259" key="9">
    <source>
        <dbReference type="Pfam" id="PF13231"/>
    </source>
</evidence>
<keyword evidence="2" id="KW-1003">Cell membrane</keyword>
<feature type="transmembrane region" description="Helical" evidence="8">
    <location>
        <begin position="249"/>
        <end position="272"/>
    </location>
</feature>
<evidence type="ECO:0000256" key="5">
    <source>
        <dbReference type="ARBA" id="ARBA00022692"/>
    </source>
</evidence>
<dbReference type="EMBL" id="LWLG01000015">
    <property type="protein sequence ID" value="OAQ20149.1"/>
    <property type="molecule type" value="Genomic_DNA"/>
</dbReference>
<dbReference type="Proteomes" id="UP000078390">
    <property type="component" value="Unassembled WGS sequence"/>
</dbReference>
<dbReference type="AlphaFoldDB" id="A0A179D353"/>
<organism evidence="10 11">
    <name type="scientific">Thermosulfurimonas dismutans</name>
    <dbReference type="NCBI Taxonomy" id="999894"/>
    <lineage>
        <taxon>Bacteria</taxon>
        <taxon>Pseudomonadati</taxon>
        <taxon>Thermodesulfobacteriota</taxon>
        <taxon>Thermodesulfobacteria</taxon>
        <taxon>Thermodesulfobacteriales</taxon>
        <taxon>Thermodesulfobacteriaceae</taxon>
        <taxon>Thermosulfurimonas</taxon>
    </lineage>
</organism>
<feature type="transmembrane region" description="Helical" evidence="8">
    <location>
        <begin position="198"/>
        <end position="219"/>
    </location>
</feature>
<dbReference type="Pfam" id="PF13231">
    <property type="entry name" value="PMT_2"/>
    <property type="match status" value="1"/>
</dbReference>
<dbReference type="GO" id="GO:0016763">
    <property type="term" value="F:pentosyltransferase activity"/>
    <property type="evidence" value="ECO:0007669"/>
    <property type="project" value="TreeGrafter"/>
</dbReference>
<evidence type="ECO:0000313" key="11">
    <source>
        <dbReference type="Proteomes" id="UP000078390"/>
    </source>
</evidence>
<evidence type="ECO:0000256" key="1">
    <source>
        <dbReference type="ARBA" id="ARBA00004651"/>
    </source>
</evidence>
<feature type="transmembrane region" description="Helical" evidence="8">
    <location>
        <begin position="102"/>
        <end position="122"/>
    </location>
</feature>
<feature type="domain" description="Glycosyltransferase RgtA/B/C/D-like" evidence="9">
    <location>
        <begin position="54"/>
        <end position="192"/>
    </location>
</feature>
<dbReference type="PATRIC" id="fig|999894.6.peg.1773"/>
<evidence type="ECO:0000256" key="8">
    <source>
        <dbReference type="SAM" id="Phobius"/>
    </source>
</evidence>
<feature type="transmembrane region" description="Helical" evidence="8">
    <location>
        <begin position="284"/>
        <end position="299"/>
    </location>
</feature>
<evidence type="ECO:0000256" key="4">
    <source>
        <dbReference type="ARBA" id="ARBA00022679"/>
    </source>
</evidence>
<name>A0A179D353_9BACT</name>
<feature type="transmembrane region" description="Helical" evidence="8">
    <location>
        <begin position="79"/>
        <end position="96"/>
    </location>
</feature>
<keyword evidence="4 10" id="KW-0808">Transferase</keyword>
<sequence>MVLFGLGLLTFLFLNLGDRPLWGVEGRWAEGVREMMLRGDWWVPTINGEPHVTKPLIPYWLIRISALAFGRLDELTVRLPVATCGLLTIVAFYALARRFFEPWWSLTAAGILATTWGFVGYARVAQSEIYQLAGIVSALAFYMWFREKKSFWGYLGFWFSALLAALSKGLPGFTVPVLVAMVDIVLNRNFRHLNLQNFGAAFLALTLYFLHYLGIARAMGSELPFYLIVRENLTQVVNPYDNREPFYVYFYYLPELFLPWTLFFFAALGFTVKNFRKVSQNQRFLLLALTAVFLLFDLARARRSYYILPAVPLGVLLITYYLRDKLKNPDALARGLSYFYGFTTLFVGISLVLLAIFPHHFDFLPFKSRFLPLITGIFILGALRWCVKKRTSPWGLIFSYLILAIAGISIATPALTPPSEKIFGRGLAQLQTSFPQAKLCGYRKISANLFFYIASPRPLPIYQELSKAVQNCDLVFFREKFYKKAASEIKILGANGELYAVDKLYRSKDSNKNYLLWKLSGKYILKQPFIPYP</sequence>
<dbReference type="STRING" id="999894.TDIS_1775"/>
<proteinExistence type="predicted"/>
<protein>
    <submittedName>
        <fullName evidence="10">Polymyxin resistance protein ArnT, undecaprenyl phosphate-alpha-L-Ara4N transferase</fullName>
    </submittedName>
</protein>
<comment type="caution">
    <text evidence="10">The sequence shown here is derived from an EMBL/GenBank/DDBJ whole genome shotgun (WGS) entry which is preliminary data.</text>
</comment>
<feature type="transmembrane region" description="Helical" evidence="8">
    <location>
        <begin position="369"/>
        <end position="387"/>
    </location>
</feature>
<evidence type="ECO:0000256" key="3">
    <source>
        <dbReference type="ARBA" id="ARBA00022676"/>
    </source>
</evidence>
<dbReference type="GO" id="GO:0009103">
    <property type="term" value="P:lipopolysaccharide biosynthetic process"/>
    <property type="evidence" value="ECO:0007669"/>
    <property type="project" value="UniProtKB-ARBA"/>
</dbReference>
<keyword evidence="3" id="KW-0328">Glycosyltransferase</keyword>
<evidence type="ECO:0000313" key="10">
    <source>
        <dbReference type="EMBL" id="OAQ20149.1"/>
    </source>
</evidence>
<feature type="transmembrane region" description="Helical" evidence="8">
    <location>
        <begin position="157"/>
        <end position="186"/>
    </location>
</feature>
<feature type="transmembrane region" description="Helical" evidence="8">
    <location>
        <begin position="335"/>
        <end position="357"/>
    </location>
</feature>
<dbReference type="RefSeq" id="WP_161939511.1">
    <property type="nucleotide sequence ID" value="NZ_LWLG01000015.1"/>
</dbReference>
<feature type="transmembrane region" description="Helical" evidence="8">
    <location>
        <begin position="394"/>
        <end position="415"/>
    </location>
</feature>
<dbReference type="PANTHER" id="PTHR33908">
    <property type="entry name" value="MANNOSYLTRANSFERASE YKCB-RELATED"/>
    <property type="match status" value="1"/>
</dbReference>
<dbReference type="InterPro" id="IPR038731">
    <property type="entry name" value="RgtA/B/C-like"/>
</dbReference>
<dbReference type="GO" id="GO:0005886">
    <property type="term" value="C:plasma membrane"/>
    <property type="evidence" value="ECO:0007669"/>
    <property type="project" value="UniProtKB-SubCell"/>
</dbReference>
<comment type="subcellular location">
    <subcellularLocation>
        <location evidence="1">Cell membrane</location>
        <topology evidence="1">Multi-pass membrane protein</topology>
    </subcellularLocation>
</comment>